<evidence type="ECO:0000313" key="2">
    <source>
        <dbReference type="Proteomes" id="UP000887569"/>
    </source>
</evidence>
<protein>
    <submittedName>
        <fullName evidence="3">Protein kinase domain-containing protein</fullName>
    </submittedName>
</protein>
<evidence type="ECO:0000313" key="3">
    <source>
        <dbReference type="WBParaSite" id="PgR009X_g047_t04"/>
    </source>
</evidence>
<dbReference type="AlphaFoldDB" id="A0A915AJ15"/>
<dbReference type="WBParaSite" id="PgR009X_g047_t04">
    <property type="protein sequence ID" value="PgR009X_g047_t04"/>
    <property type="gene ID" value="PgR009X_g047"/>
</dbReference>
<keyword evidence="2" id="KW-1185">Reference proteome</keyword>
<organism evidence="2 3">
    <name type="scientific">Parascaris univalens</name>
    <name type="common">Nematode worm</name>
    <dbReference type="NCBI Taxonomy" id="6257"/>
    <lineage>
        <taxon>Eukaryota</taxon>
        <taxon>Metazoa</taxon>
        <taxon>Ecdysozoa</taxon>
        <taxon>Nematoda</taxon>
        <taxon>Chromadorea</taxon>
        <taxon>Rhabditida</taxon>
        <taxon>Spirurina</taxon>
        <taxon>Ascaridomorpha</taxon>
        <taxon>Ascaridoidea</taxon>
        <taxon>Ascarididae</taxon>
        <taxon>Parascaris</taxon>
    </lineage>
</organism>
<sequence length="139" mass="16231">MCLRMCARLVMFVALSVSYIFISAPASPPSLLTYCSICLCCCSIRKSFKSHFFQRLPQKRNKFLLGFLRSRAYESSRIGNTTRLPIILKQKLVCMNFFMHDVFFEREVSLDAQALLFYFYHLNLWPTRGVVLLFPHLIS</sequence>
<evidence type="ECO:0000256" key="1">
    <source>
        <dbReference type="SAM" id="SignalP"/>
    </source>
</evidence>
<accession>A0A915AJ15</accession>
<keyword evidence="1" id="KW-0732">Signal</keyword>
<feature type="signal peptide" evidence="1">
    <location>
        <begin position="1"/>
        <end position="26"/>
    </location>
</feature>
<proteinExistence type="predicted"/>
<dbReference type="Proteomes" id="UP000887569">
    <property type="component" value="Unplaced"/>
</dbReference>
<feature type="chain" id="PRO_5036734448" evidence="1">
    <location>
        <begin position="27"/>
        <end position="139"/>
    </location>
</feature>
<reference evidence="3" key="1">
    <citation type="submission" date="2022-11" db="UniProtKB">
        <authorList>
            <consortium name="WormBaseParasite"/>
        </authorList>
    </citation>
    <scope>IDENTIFICATION</scope>
</reference>
<name>A0A915AJ15_PARUN</name>